<dbReference type="InterPro" id="IPR015424">
    <property type="entry name" value="PyrdxlP-dep_Trfase"/>
</dbReference>
<dbReference type="NCBIfam" id="NF005758">
    <property type="entry name" value="PRK07582.1"/>
    <property type="match status" value="1"/>
</dbReference>
<organism evidence="5 6">
    <name type="scientific">Yinghuangia aomiensis</name>
    <dbReference type="NCBI Taxonomy" id="676205"/>
    <lineage>
        <taxon>Bacteria</taxon>
        <taxon>Bacillati</taxon>
        <taxon>Actinomycetota</taxon>
        <taxon>Actinomycetes</taxon>
        <taxon>Kitasatosporales</taxon>
        <taxon>Streptomycetaceae</taxon>
        <taxon>Yinghuangia</taxon>
    </lineage>
</organism>
<dbReference type="InterPro" id="IPR000277">
    <property type="entry name" value="Cys/Met-Metab_PyrdxlP-dep_enz"/>
</dbReference>
<dbReference type="RefSeq" id="WP_425585192.1">
    <property type="nucleotide sequence ID" value="NZ_BAABHS010000032.1"/>
</dbReference>
<reference evidence="6" key="1">
    <citation type="journal article" date="2019" name="Int. J. Syst. Evol. Microbiol.">
        <title>The Global Catalogue of Microorganisms (GCM) 10K type strain sequencing project: providing services to taxonomists for standard genome sequencing and annotation.</title>
        <authorList>
            <consortium name="The Broad Institute Genomics Platform"/>
            <consortium name="The Broad Institute Genome Sequencing Center for Infectious Disease"/>
            <person name="Wu L."/>
            <person name="Ma J."/>
        </authorList>
    </citation>
    <scope>NUCLEOTIDE SEQUENCE [LARGE SCALE GENOMIC DNA]</scope>
    <source>
        <strain evidence="6">JCM 17986</strain>
    </source>
</reference>
<feature type="region of interest" description="Disordered" evidence="4">
    <location>
        <begin position="1"/>
        <end position="30"/>
    </location>
</feature>
<comment type="similarity">
    <text evidence="3">Belongs to the trans-sulfuration enzymes family.</text>
</comment>
<sequence length="377" mass="39001">MKHSRGGTVTSEGTRAIHAGHPPVRPGGPFTDGPVFASTFHMSGDPDGPYQYGRFANPTWTALETALADLEGAAAAVSFGSGMAAVSGALLALAQPGHTIVLPADGYPATRTVGTHLADRGVTVRHVRTDTAALAAAVPDADLVWLETPSNPGLDVCDIPAIAELAHRHGALVAVDNTLATPLGQLPLALGADLSVASGTKALTGHSDVLLGYVASADPALGDRIRAWRTMTGGIPGPMEAWLAHRSLATLHLRVDRQTQNATALAELLSAHPGVADVRYPGLPGDPAHVLATRQMRRPGCIVVFTLPDADTAQRFLAALDLVAEATSFGGVHSIAERRGRWPGDDIPAGFVRFSAGCEDTPDLLADVTQALDKALG</sequence>
<dbReference type="PANTHER" id="PTHR11808">
    <property type="entry name" value="TRANS-SULFURATION ENZYME FAMILY MEMBER"/>
    <property type="match status" value="1"/>
</dbReference>
<dbReference type="PIRSF" id="PIRSF001434">
    <property type="entry name" value="CGS"/>
    <property type="match status" value="1"/>
</dbReference>
<dbReference type="Gene3D" id="3.40.640.10">
    <property type="entry name" value="Type I PLP-dependent aspartate aminotransferase-like (Major domain)"/>
    <property type="match status" value="1"/>
</dbReference>
<comment type="cofactor">
    <cofactor evidence="1 3">
        <name>pyridoxal 5'-phosphate</name>
        <dbReference type="ChEBI" id="CHEBI:597326"/>
    </cofactor>
</comment>
<dbReference type="Pfam" id="PF01053">
    <property type="entry name" value="Cys_Met_Meta_PP"/>
    <property type="match status" value="1"/>
</dbReference>
<proteinExistence type="inferred from homology"/>
<dbReference type="Proteomes" id="UP001500466">
    <property type="component" value="Unassembled WGS sequence"/>
</dbReference>
<accession>A0ABP9I4S4</accession>
<dbReference type="PANTHER" id="PTHR11808:SF85">
    <property type="entry name" value="CYSTATHIONINE GAMMA-LYASE-RELATED"/>
    <property type="match status" value="1"/>
</dbReference>
<evidence type="ECO:0000313" key="6">
    <source>
        <dbReference type="Proteomes" id="UP001500466"/>
    </source>
</evidence>
<dbReference type="Gene3D" id="3.90.1150.10">
    <property type="entry name" value="Aspartate Aminotransferase, domain 1"/>
    <property type="match status" value="1"/>
</dbReference>
<evidence type="ECO:0000256" key="2">
    <source>
        <dbReference type="ARBA" id="ARBA00022898"/>
    </source>
</evidence>
<name>A0ABP9I4S4_9ACTN</name>
<comment type="caution">
    <text evidence="5">The sequence shown here is derived from an EMBL/GenBank/DDBJ whole genome shotgun (WGS) entry which is preliminary data.</text>
</comment>
<dbReference type="InterPro" id="IPR015421">
    <property type="entry name" value="PyrdxlP-dep_Trfase_major"/>
</dbReference>
<keyword evidence="2 3" id="KW-0663">Pyridoxal phosphate</keyword>
<gene>
    <name evidence="5" type="ORF">GCM10023205_67190</name>
</gene>
<evidence type="ECO:0000256" key="3">
    <source>
        <dbReference type="RuleBase" id="RU362118"/>
    </source>
</evidence>
<dbReference type="SUPFAM" id="SSF53383">
    <property type="entry name" value="PLP-dependent transferases"/>
    <property type="match status" value="1"/>
</dbReference>
<protein>
    <submittedName>
        <fullName evidence="5">Cystathionine gamma-lyase</fullName>
    </submittedName>
</protein>
<evidence type="ECO:0000256" key="4">
    <source>
        <dbReference type="SAM" id="MobiDB-lite"/>
    </source>
</evidence>
<evidence type="ECO:0000256" key="1">
    <source>
        <dbReference type="ARBA" id="ARBA00001933"/>
    </source>
</evidence>
<keyword evidence="6" id="KW-1185">Reference proteome</keyword>
<dbReference type="InterPro" id="IPR015422">
    <property type="entry name" value="PyrdxlP-dep_Trfase_small"/>
</dbReference>
<evidence type="ECO:0000313" key="5">
    <source>
        <dbReference type="EMBL" id="GAA4987039.1"/>
    </source>
</evidence>
<dbReference type="EMBL" id="BAABHS010000032">
    <property type="protein sequence ID" value="GAA4987039.1"/>
    <property type="molecule type" value="Genomic_DNA"/>
</dbReference>